<accession>A0A251RSF8</accession>
<reference evidence="1" key="3">
    <citation type="submission" date="2020-06" db="EMBL/GenBank/DDBJ databases">
        <title>Helianthus annuus Genome sequencing and assembly Release 2.</title>
        <authorList>
            <person name="Gouzy J."/>
            <person name="Langlade N."/>
            <person name="Munos S."/>
        </authorList>
    </citation>
    <scope>NUCLEOTIDE SEQUENCE</scope>
    <source>
        <tissue evidence="1">Leaves</tissue>
    </source>
</reference>
<proteinExistence type="predicted"/>
<keyword evidence="3" id="KW-1185">Reference proteome</keyword>
<dbReference type="EMBL" id="CM007906">
    <property type="protein sequence ID" value="OTF87161.1"/>
    <property type="molecule type" value="Genomic_DNA"/>
</dbReference>
<reference evidence="2" key="2">
    <citation type="submission" date="2017-02" db="EMBL/GenBank/DDBJ databases">
        <title>Sunflower complete genome.</title>
        <authorList>
            <person name="Langlade N."/>
            <person name="Munos S."/>
        </authorList>
    </citation>
    <scope>NUCLEOTIDE SEQUENCE [LARGE SCALE GENOMIC DNA]</scope>
    <source>
        <tissue evidence="2">Leaves</tissue>
    </source>
</reference>
<reference evidence="1 3" key="1">
    <citation type="journal article" date="2017" name="Nature">
        <title>The sunflower genome provides insights into oil metabolism, flowering and Asterid evolution.</title>
        <authorList>
            <person name="Badouin H."/>
            <person name="Gouzy J."/>
            <person name="Grassa C.J."/>
            <person name="Murat F."/>
            <person name="Staton S.E."/>
            <person name="Cottret L."/>
            <person name="Lelandais-Briere C."/>
            <person name="Owens G.L."/>
            <person name="Carrere S."/>
            <person name="Mayjonade B."/>
            <person name="Legrand L."/>
            <person name="Gill N."/>
            <person name="Kane N.C."/>
            <person name="Bowers J.E."/>
            <person name="Hubner S."/>
            <person name="Bellec A."/>
            <person name="Berard A."/>
            <person name="Berges H."/>
            <person name="Blanchet N."/>
            <person name="Boniface M.C."/>
            <person name="Brunel D."/>
            <person name="Catrice O."/>
            <person name="Chaidir N."/>
            <person name="Claudel C."/>
            <person name="Donnadieu C."/>
            <person name="Faraut T."/>
            <person name="Fievet G."/>
            <person name="Helmstetter N."/>
            <person name="King M."/>
            <person name="Knapp S.J."/>
            <person name="Lai Z."/>
            <person name="Le Paslier M.C."/>
            <person name="Lippi Y."/>
            <person name="Lorenzon L."/>
            <person name="Mandel J.R."/>
            <person name="Marage G."/>
            <person name="Marchand G."/>
            <person name="Marquand E."/>
            <person name="Bret-Mestries E."/>
            <person name="Morien E."/>
            <person name="Nambeesan S."/>
            <person name="Nguyen T."/>
            <person name="Pegot-Espagnet P."/>
            <person name="Pouilly N."/>
            <person name="Raftis F."/>
            <person name="Sallet E."/>
            <person name="Schiex T."/>
            <person name="Thomas J."/>
            <person name="Vandecasteele C."/>
            <person name="Vares D."/>
            <person name="Vear F."/>
            <person name="Vautrin S."/>
            <person name="Crespi M."/>
            <person name="Mangin B."/>
            <person name="Burke J.M."/>
            <person name="Salse J."/>
            <person name="Munos S."/>
            <person name="Vincourt P."/>
            <person name="Rieseberg L.H."/>
            <person name="Langlade N.B."/>
        </authorList>
    </citation>
    <scope>NUCLEOTIDE SEQUENCE [LARGE SCALE GENOMIC DNA]</scope>
    <source>
        <strain evidence="3">cv. SF193</strain>
        <tissue evidence="1">Leaves</tissue>
    </source>
</reference>
<sequence>MWSLINIHGCHDNNQNGRGISSLQLFMMNFVSSILCHRSEEEIVPLAMCMSDCDRFAVMKALTYASAFSQATLVSRSTGGV</sequence>
<dbReference type="EMBL" id="MNCJ02000332">
    <property type="protein sequence ID" value="KAF5756470.1"/>
    <property type="molecule type" value="Genomic_DNA"/>
</dbReference>
<dbReference type="InParanoid" id="A0A251RSF8"/>
<evidence type="ECO:0000313" key="3">
    <source>
        <dbReference type="Proteomes" id="UP000215914"/>
    </source>
</evidence>
<evidence type="ECO:0000313" key="2">
    <source>
        <dbReference type="EMBL" id="OTF87161.1"/>
    </source>
</evidence>
<dbReference type="Proteomes" id="UP000215914">
    <property type="component" value="Chromosome 17"/>
</dbReference>
<dbReference type="Gramene" id="mRNA:HanXRQr2_Chr17g0815071">
    <property type="protein sequence ID" value="mRNA:HanXRQr2_Chr17g0815071"/>
    <property type="gene ID" value="HanXRQr2_Chr17g0815071"/>
</dbReference>
<gene>
    <name evidence="2" type="ORF">HannXRQ_Chr17g0558751</name>
    <name evidence="1" type="ORF">HanXRQr2_Chr17g0815071</name>
</gene>
<protein>
    <submittedName>
        <fullName evidence="2">Uncharacterized protein</fullName>
    </submittedName>
</protein>
<name>A0A251RSF8_HELAN</name>
<evidence type="ECO:0000313" key="1">
    <source>
        <dbReference type="EMBL" id="KAF5756470.1"/>
    </source>
</evidence>
<dbReference type="AlphaFoldDB" id="A0A251RSF8"/>
<organism evidence="2 3">
    <name type="scientific">Helianthus annuus</name>
    <name type="common">Common sunflower</name>
    <dbReference type="NCBI Taxonomy" id="4232"/>
    <lineage>
        <taxon>Eukaryota</taxon>
        <taxon>Viridiplantae</taxon>
        <taxon>Streptophyta</taxon>
        <taxon>Embryophyta</taxon>
        <taxon>Tracheophyta</taxon>
        <taxon>Spermatophyta</taxon>
        <taxon>Magnoliopsida</taxon>
        <taxon>eudicotyledons</taxon>
        <taxon>Gunneridae</taxon>
        <taxon>Pentapetalae</taxon>
        <taxon>asterids</taxon>
        <taxon>campanulids</taxon>
        <taxon>Asterales</taxon>
        <taxon>Asteraceae</taxon>
        <taxon>Asteroideae</taxon>
        <taxon>Heliantheae alliance</taxon>
        <taxon>Heliantheae</taxon>
        <taxon>Helianthus</taxon>
    </lineage>
</organism>